<comment type="caution">
    <text evidence="1">The sequence shown here is derived from an EMBL/GenBank/DDBJ whole genome shotgun (WGS) entry which is preliminary data.</text>
</comment>
<name>A0A5F1Y940_9LEPT</name>
<sequence>MGYSYANGYSAGVSVGMGPNGTGAQIGVDWSDRNGFGVSAGWGFDNGFGFEVGVSQRGGTTLSGSLSGKGAPVSLNYSLNINGGELTNTFGASILVPGTKNFSKVMGSLSYNDHSG</sequence>
<reference evidence="1" key="1">
    <citation type="journal article" date="2019" name="PLoS Negl. Trop. Dis.">
        <title>Revisiting the worldwide diversity of Leptospira species in the environment.</title>
        <authorList>
            <person name="Vincent A.T."/>
            <person name="Schiettekatte O."/>
            <person name="Bourhy P."/>
            <person name="Veyrier F.J."/>
            <person name="Picardeau M."/>
        </authorList>
    </citation>
    <scope>NUCLEOTIDE SEQUENCE [LARGE SCALE GENOMIC DNA]</scope>
    <source>
        <strain evidence="1">201800299</strain>
    </source>
</reference>
<dbReference type="AlphaFoldDB" id="A0A5F1Y940"/>
<evidence type="ECO:0000313" key="1">
    <source>
        <dbReference type="EMBL" id="TGK32509.1"/>
    </source>
</evidence>
<evidence type="ECO:0000313" key="2">
    <source>
        <dbReference type="Proteomes" id="UP000298277"/>
    </source>
</evidence>
<evidence type="ECO:0008006" key="3">
    <source>
        <dbReference type="Google" id="ProtNLM"/>
    </source>
</evidence>
<accession>A0A5F1Y940</accession>
<organism evidence="1 2">
    <name type="scientific">Leptospira gomenensis</name>
    <dbReference type="NCBI Taxonomy" id="2484974"/>
    <lineage>
        <taxon>Bacteria</taxon>
        <taxon>Pseudomonadati</taxon>
        <taxon>Spirochaetota</taxon>
        <taxon>Spirochaetia</taxon>
        <taxon>Leptospirales</taxon>
        <taxon>Leptospiraceae</taxon>
        <taxon>Leptospira</taxon>
    </lineage>
</organism>
<proteinExistence type="predicted"/>
<feature type="non-terminal residue" evidence="1">
    <location>
        <position position="116"/>
    </location>
</feature>
<dbReference type="EMBL" id="RQFA01000049">
    <property type="protein sequence ID" value="TGK32509.1"/>
    <property type="molecule type" value="Genomic_DNA"/>
</dbReference>
<keyword evidence="2" id="KW-1185">Reference proteome</keyword>
<protein>
    <recommendedName>
        <fullName evidence="3">Porin</fullName>
    </recommendedName>
</protein>
<dbReference type="Proteomes" id="UP000298277">
    <property type="component" value="Unassembled WGS sequence"/>
</dbReference>
<gene>
    <name evidence="1" type="ORF">EHQ17_12555</name>
</gene>